<proteinExistence type="predicted"/>
<evidence type="ECO:0000313" key="3">
    <source>
        <dbReference type="Proteomes" id="UP001223420"/>
    </source>
</evidence>
<protein>
    <submittedName>
        <fullName evidence="2">Uncharacterized protein</fullName>
    </submittedName>
</protein>
<feature type="region of interest" description="Disordered" evidence="1">
    <location>
        <begin position="1"/>
        <end position="23"/>
    </location>
</feature>
<dbReference type="EMBL" id="JAUSWL010000004">
    <property type="protein sequence ID" value="MDQ0544098.1"/>
    <property type="molecule type" value="Genomic_DNA"/>
</dbReference>
<name>A0AAJ1TX07_9HYPH</name>
<dbReference type="AlphaFoldDB" id="A0AAJ1TX07"/>
<gene>
    <name evidence="2" type="ORF">QO001_003027</name>
</gene>
<reference evidence="2" key="1">
    <citation type="submission" date="2023-07" db="EMBL/GenBank/DDBJ databases">
        <title>Genomic Encyclopedia of Type Strains, Phase IV (KMG-IV): sequencing the most valuable type-strain genomes for metagenomic binning, comparative biology and taxonomic classification.</title>
        <authorList>
            <person name="Goeker M."/>
        </authorList>
    </citation>
    <scope>NUCLEOTIDE SEQUENCE</scope>
    <source>
        <strain evidence="2">DSM 19569</strain>
    </source>
</reference>
<evidence type="ECO:0000313" key="2">
    <source>
        <dbReference type="EMBL" id="MDQ0544098.1"/>
    </source>
</evidence>
<accession>A0AAJ1TX07</accession>
<sequence>MNTGGLNPAYPDTIRASEDEPAASRPHLISGLTLICAMTGRPAFGYAASDPHHY</sequence>
<organism evidence="2 3">
    <name type="scientific">Methylobacterium brachiatum</name>
    <dbReference type="NCBI Taxonomy" id="269660"/>
    <lineage>
        <taxon>Bacteria</taxon>
        <taxon>Pseudomonadati</taxon>
        <taxon>Pseudomonadota</taxon>
        <taxon>Alphaproteobacteria</taxon>
        <taxon>Hyphomicrobiales</taxon>
        <taxon>Methylobacteriaceae</taxon>
        <taxon>Methylobacterium</taxon>
    </lineage>
</organism>
<comment type="caution">
    <text evidence="2">The sequence shown here is derived from an EMBL/GenBank/DDBJ whole genome shotgun (WGS) entry which is preliminary data.</text>
</comment>
<evidence type="ECO:0000256" key="1">
    <source>
        <dbReference type="SAM" id="MobiDB-lite"/>
    </source>
</evidence>
<dbReference type="Proteomes" id="UP001223420">
    <property type="component" value="Unassembled WGS sequence"/>
</dbReference>